<evidence type="ECO:0000313" key="2">
    <source>
        <dbReference type="Proteomes" id="UP000507245"/>
    </source>
</evidence>
<evidence type="ECO:0000313" key="1">
    <source>
        <dbReference type="EMBL" id="CAB4313504.1"/>
    </source>
</evidence>
<name>A0A6J5XR44_PRUAR</name>
<accession>A0A6J5XR44</accession>
<dbReference type="AlphaFoldDB" id="A0A6J5XR44"/>
<organism evidence="1 2">
    <name type="scientific">Prunus armeniaca</name>
    <name type="common">Apricot</name>
    <name type="synonym">Armeniaca vulgaris</name>
    <dbReference type="NCBI Taxonomy" id="36596"/>
    <lineage>
        <taxon>Eukaryota</taxon>
        <taxon>Viridiplantae</taxon>
        <taxon>Streptophyta</taxon>
        <taxon>Embryophyta</taxon>
        <taxon>Tracheophyta</taxon>
        <taxon>Spermatophyta</taxon>
        <taxon>Magnoliopsida</taxon>
        <taxon>eudicotyledons</taxon>
        <taxon>Gunneridae</taxon>
        <taxon>Pentapetalae</taxon>
        <taxon>rosids</taxon>
        <taxon>fabids</taxon>
        <taxon>Rosales</taxon>
        <taxon>Rosaceae</taxon>
        <taxon>Amygdaloideae</taxon>
        <taxon>Amygdaleae</taxon>
        <taxon>Prunus</taxon>
    </lineage>
</organism>
<proteinExistence type="predicted"/>
<dbReference type="OrthoDB" id="1845088at2759"/>
<sequence length="208" mass="23314">MDRNNYLSWKSQFEDVLEIHGLDKVVKDEARPEKKLTDGSMNPTYSRNKLVLSWIKATSSSSIKTLLIPCATAYEEWTLLEKRLSPFSKTHIQPSHLTVTPMINNKFHITCSTLPTTIPIKDVVEIAIGTPISNVAGIQFVSTPIDLFPTTVAPPLPLQIIIRHFFQFHHLSHLSNSRKSASVAIDKATLLTSAQNMEILLTWPSPTL</sequence>
<dbReference type="Proteomes" id="UP000507245">
    <property type="component" value="Unassembled WGS sequence"/>
</dbReference>
<protein>
    <recommendedName>
        <fullName evidence="3">Retrotransposon Copia-like N-terminal domain-containing protein</fullName>
    </recommendedName>
</protein>
<dbReference type="EMBL" id="CAEKKB010000006">
    <property type="protein sequence ID" value="CAB4313504.1"/>
    <property type="molecule type" value="Genomic_DNA"/>
</dbReference>
<gene>
    <name evidence="1" type="ORF">ORAREDHAP_LOCUS36603</name>
</gene>
<evidence type="ECO:0008006" key="3">
    <source>
        <dbReference type="Google" id="ProtNLM"/>
    </source>
</evidence>
<keyword evidence="2" id="KW-1185">Reference proteome</keyword>
<reference evidence="2" key="1">
    <citation type="journal article" date="2020" name="Genome Biol.">
        <title>Gamete binning: chromosome-level and haplotype-resolved genome assembly enabled by high-throughput single-cell sequencing of gamete genomes.</title>
        <authorList>
            <person name="Campoy J.A."/>
            <person name="Sun H."/>
            <person name="Goel M."/>
            <person name="Jiao W.-B."/>
            <person name="Folz-Donahue K."/>
            <person name="Wang N."/>
            <person name="Rubio M."/>
            <person name="Liu C."/>
            <person name="Kukat C."/>
            <person name="Ruiz D."/>
            <person name="Huettel B."/>
            <person name="Schneeberger K."/>
        </authorList>
    </citation>
    <scope>NUCLEOTIDE SEQUENCE [LARGE SCALE GENOMIC DNA]</scope>
    <source>
        <strain evidence="2">cv. Rojo Pasion</strain>
    </source>
</reference>